<evidence type="ECO:0000313" key="1">
    <source>
        <dbReference type="EMBL" id="CAJ1397718.1"/>
    </source>
</evidence>
<dbReference type="Proteomes" id="UP001178507">
    <property type="component" value="Unassembled WGS sequence"/>
</dbReference>
<organism evidence="1 2">
    <name type="scientific">Effrenium voratum</name>
    <dbReference type="NCBI Taxonomy" id="2562239"/>
    <lineage>
        <taxon>Eukaryota</taxon>
        <taxon>Sar</taxon>
        <taxon>Alveolata</taxon>
        <taxon>Dinophyceae</taxon>
        <taxon>Suessiales</taxon>
        <taxon>Symbiodiniaceae</taxon>
        <taxon>Effrenium</taxon>
    </lineage>
</organism>
<dbReference type="EMBL" id="CAUJNA010003276">
    <property type="protein sequence ID" value="CAJ1397718.1"/>
    <property type="molecule type" value="Genomic_DNA"/>
</dbReference>
<dbReference type="AlphaFoldDB" id="A0AA36NCZ1"/>
<sequence length="296" mass="34050">MRCCWPSSENLTTLSSCSCARCSWRTSAPPRRWRGSANLLGAAPEAAHRPANCRCRPWRKSWSCSRSVQLLLSMDAEEAVESLQSMDVKMLGALRRGRRGGFDEGKATAKLALSIADLQARQDKNVVRCKKLRKGVEHSRALRELPPAHPRNEKAAQVHMKDEVVSSFTAVVAKCETRAQRFHENFVRRQGNLSDRLQRRVKRIQYDHEEIQNMKQQSILPSVTSNASHLSVLQYLKPHRSNVERKRQEAHSIYMRQVEKIQQHQRLLADPNREPERGEIYLSQCFRHAAYLNSYP</sequence>
<name>A0AA36NCZ1_9DINO</name>
<protein>
    <submittedName>
        <fullName evidence="1">Uncharacterized protein</fullName>
    </submittedName>
</protein>
<proteinExistence type="predicted"/>
<reference evidence="1" key="1">
    <citation type="submission" date="2023-08" db="EMBL/GenBank/DDBJ databases">
        <authorList>
            <person name="Chen Y."/>
            <person name="Shah S."/>
            <person name="Dougan E. K."/>
            <person name="Thang M."/>
            <person name="Chan C."/>
        </authorList>
    </citation>
    <scope>NUCLEOTIDE SEQUENCE</scope>
</reference>
<evidence type="ECO:0000313" key="2">
    <source>
        <dbReference type="Proteomes" id="UP001178507"/>
    </source>
</evidence>
<gene>
    <name evidence="1" type="ORF">EVOR1521_LOCUS21671</name>
</gene>
<accession>A0AA36NCZ1</accession>
<keyword evidence="2" id="KW-1185">Reference proteome</keyword>
<comment type="caution">
    <text evidence="1">The sequence shown here is derived from an EMBL/GenBank/DDBJ whole genome shotgun (WGS) entry which is preliminary data.</text>
</comment>